<feature type="transmembrane region" description="Helical" evidence="1">
    <location>
        <begin position="115"/>
        <end position="142"/>
    </location>
</feature>
<keyword evidence="1" id="KW-0472">Membrane</keyword>
<comment type="caution">
    <text evidence="2">The sequence shown here is derived from an EMBL/GenBank/DDBJ whole genome shotgun (WGS) entry which is preliminary data.</text>
</comment>
<feature type="transmembrane region" description="Helical" evidence="1">
    <location>
        <begin position="22"/>
        <end position="55"/>
    </location>
</feature>
<dbReference type="Proteomes" id="UP001597347">
    <property type="component" value="Unassembled WGS sequence"/>
</dbReference>
<keyword evidence="1" id="KW-1133">Transmembrane helix</keyword>
<feature type="transmembrane region" description="Helical" evidence="1">
    <location>
        <begin position="85"/>
        <end position="103"/>
    </location>
</feature>
<organism evidence="2 3">
    <name type="scientific">Amnibacterium endophyticum</name>
    <dbReference type="NCBI Taxonomy" id="2109337"/>
    <lineage>
        <taxon>Bacteria</taxon>
        <taxon>Bacillati</taxon>
        <taxon>Actinomycetota</taxon>
        <taxon>Actinomycetes</taxon>
        <taxon>Micrococcales</taxon>
        <taxon>Microbacteriaceae</taxon>
        <taxon>Amnibacterium</taxon>
    </lineage>
</organism>
<sequence>MSAATRPKVRARFEIGPWVPGVVLPIAVGVIGILASLLVLQDLLLLVGVALSVVAALRVRTFVPWLLVALVVLGQLLRSPNDLDASLSALVLALHVLVVLVLLARAVPVRSRLQLAAFGPAALTTGLIQGVAQVLVALLLAGQGQLQVLPTASAIGGALLVLLSGVLVLTRRADSDA</sequence>
<keyword evidence="1" id="KW-0812">Transmembrane</keyword>
<evidence type="ECO:0000313" key="2">
    <source>
        <dbReference type="EMBL" id="MFD1720325.1"/>
    </source>
</evidence>
<evidence type="ECO:0000313" key="3">
    <source>
        <dbReference type="Proteomes" id="UP001597347"/>
    </source>
</evidence>
<evidence type="ECO:0000256" key="1">
    <source>
        <dbReference type="SAM" id="Phobius"/>
    </source>
</evidence>
<keyword evidence="3" id="KW-1185">Reference proteome</keyword>
<name>A0ABW4LC86_9MICO</name>
<dbReference type="RefSeq" id="WP_377931530.1">
    <property type="nucleotide sequence ID" value="NZ_JBHUEA010000002.1"/>
</dbReference>
<feature type="transmembrane region" description="Helical" evidence="1">
    <location>
        <begin position="148"/>
        <end position="169"/>
    </location>
</feature>
<accession>A0ABW4LC86</accession>
<protein>
    <submittedName>
        <fullName evidence="2">Uncharacterized protein</fullName>
    </submittedName>
</protein>
<proteinExistence type="predicted"/>
<reference evidence="3" key="1">
    <citation type="journal article" date="2019" name="Int. J. Syst. Evol. Microbiol.">
        <title>The Global Catalogue of Microorganisms (GCM) 10K type strain sequencing project: providing services to taxonomists for standard genome sequencing and annotation.</title>
        <authorList>
            <consortium name="The Broad Institute Genomics Platform"/>
            <consortium name="The Broad Institute Genome Sequencing Center for Infectious Disease"/>
            <person name="Wu L."/>
            <person name="Ma J."/>
        </authorList>
    </citation>
    <scope>NUCLEOTIDE SEQUENCE [LARGE SCALE GENOMIC DNA]</scope>
    <source>
        <strain evidence="3">CGMCC 1.12471</strain>
    </source>
</reference>
<dbReference type="EMBL" id="JBHUEA010000002">
    <property type="protein sequence ID" value="MFD1720325.1"/>
    <property type="molecule type" value="Genomic_DNA"/>
</dbReference>
<gene>
    <name evidence="2" type="ORF">ACFSBI_02085</name>
</gene>